<evidence type="ECO:0000313" key="9">
    <source>
        <dbReference type="Proteomes" id="UP001159427"/>
    </source>
</evidence>
<feature type="transmembrane region" description="Helical" evidence="7">
    <location>
        <begin position="273"/>
        <end position="298"/>
    </location>
</feature>
<evidence type="ECO:0000256" key="3">
    <source>
        <dbReference type="ARBA" id="ARBA00022448"/>
    </source>
</evidence>
<accession>A0ABN8LGN5</accession>
<reference evidence="8 9" key="1">
    <citation type="submission" date="2022-05" db="EMBL/GenBank/DDBJ databases">
        <authorList>
            <consortium name="Genoscope - CEA"/>
            <person name="William W."/>
        </authorList>
    </citation>
    <scope>NUCLEOTIDE SEQUENCE [LARGE SCALE GENOMIC DNA]</scope>
</reference>
<gene>
    <name evidence="8" type="ORF">PEVE_00027571</name>
</gene>
<comment type="similarity">
    <text evidence="2 7">Belongs to the battenin family.</text>
</comment>
<evidence type="ECO:0000256" key="1">
    <source>
        <dbReference type="ARBA" id="ARBA00004127"/>
    </source>
</evidence>
<protein>
    <recommendedName>
        <fullName evidence="7">Battenin</fullName>
    </recommendedName>
</protein>
<evidence type="ECO:0000256" key="7">
    <source>
        <dbReference type="RuleBase" id="RU361113"/>
    </source>
</evidence>
<dbReference type="EMBL" id="CALNXI010000038">
    <property type="protein sequence ID" value="CAH3016245.1"/>
    <property type="molecule type" value="Genomic_DNA"/>
</dbReference>
<organism evidence="8 9">
    <name type="scientific">Porites evermanni</name>
    <dbReference type="NCBI Taxonomy" id="104178"/>
    <lineage>
        <taxon>Eukaryota</taxon>
        <taxon>Metazoa</taxon>
        <taxon>Cnidaria</taxon>
        <taxon>Anthozoa</taxon>
        <taxon>Hexacorallia</taxon>
        <taxon>Scleractinia</taxon>
        <taxon>Fungiina</taxon>
        <taxon>Poritidae</taxon>
        <taxon>Porites</taxon>
    </lineage>
</organism>
<comment type="subcellular location">
    <subcellularLocation>
        <location evidence="1">Endomembrane system</location>
        <topology evidence="1">Multi-pass membrane protein</topology>
    </subcellularLocation>
    <subcellularLocation>
        <location evidence="7">Lysosome membrane</location>
        <topology evidence="7">Multi-pass membrane protein</topology>
    </subcellularLocation>
</comment>
<feature type="transmembrane region" description="Helical" evidence="7">
    <location>
        <begin position="164"/>
        <end position="184"/>
    </location>
</feature>
<dbReference type="PRINTS" id="PR01315">
    <property type="entry name" value="BATTENIN"/>
</dbReference>
<dbReference type="InterPro" id="IPR036259">
    <property type="entry name" value="MFS_trans_sf"/>
</dbReference>
<feature type="transmembrane region" description="Helical" evidence="7">
    <location>
        <begin position="78"/>
        <end position="98"/>
    </location>
</feature>
<keyword evidence="9" id="KW-1185">Reference proteome</keyword>
<dbReference type="SUPFAM" id="SSF103473">
    <property type="entry name" value="MFS general substrate transporter"/>
    <property type="match status" value="1"/>
</dbReference>
<feature type="transmembrane region" description="Helical" evidence="7">
    <location>
        <begin position="49"/>
        <end position="71"/>
    </location>
</feature>
<dbReference type="Pfam" id="PF02487">
    <property type="entry name" value="CLN3"/>
    <property type="match status" value="1"/>
</dbReference>
<evidence type="ECO:0000256" key="5">
    <source>
        <dbReference type="ARBA" id="ARBA00022989"/>
    </source>
</evidence>
<feature type="transmembrane region" description="Helical" evidence="7">
    <location>
        <begin position="104"/>
        <end position="125"/>
    </location>
</feature>
<name>A0ABN8LGN5_9CNID</name>
<evidence type="ECO:0000313" key="8">
    <source>
        <dbReference type="EMBL" id="CAH3016245.1"/>
    </source>
</evidence>
<evidence type="ECO:0000256" key="4">
    <source>
        <dbReference type="ARBA" id="ARBA00022692"/>
    </source>
</evidence>
<feature type="transmembrane region" description="Helical" evidence="7">
    <location>
        <begin position="235"/>
        <end position="253"/>
    </location>
</feature>
<sequence>MENTEDKSPVAKEKARNIICFFALGVLSLIYDEISLAAAEDVLSGSKIATTNVIIAIALPVLVVKISAPWFIQKCSYLYKSGIVVFLLVAGLIVIVSAESVRLRLFGISIIESGVSFSEITFLALTAAYEDVTVSAFVAGIGVASLLGPLYYTGLTTWACLPPRTAILTTFPWPFLVLFLYAFLEKKQHSINVKQKESAGVKYNKLPTSSDTDDSDSALGNELTWKEKLLVAKRILPYITFLFLTYFAEYLSNQGVITTLAFSDSSFSPRDHYQYYIVCYHVGKFLGRSHIFLLSCTCSKVIPYVRVRKTWILALVEIAHLVFFLFASWFRFVPHVSIILTLCVTEGFVAGSMYVNSAHTVSDVIDDPKEREFALGLLTIGNGLGKLTAGFLGLHVEPQLKKHCVYDLELRDECITRFPQPSGWTKTMHCNSRDYNLKSNSTGL</sequence>
<evidence type="ECO:0000256" key="2">
    <source>
        <dbReference type="ARBA" id="ARBA00007467"/>
    </source>
</evidence>
<dbReference type="InterPro" id="IPR003492">
    <property type="entry name" value="Battenin_disease_Cln3"/>
</dbReference>
<dbReference type="PANTHER" id="PTHR10981:SF0">
    <property type="entry name" value="BATTENIN"/>
    <property type="match status" value="1"/>
</dbReference>
<keyword evidence="5 7" id="KW-1133">Transmembrane helix</keyword>
<comment type="caution">
    <text evidence="8">The sequence shown here is derived from an EMBL/GenBank/DDBJ whole genome shotgun (WGS) entry which is preliminary data.</text>
</comment>
<keyword evidence="4 7" id="KW-0812">Transmembrane</keyword>
<feature type="transmembrane region" description="Helical" evidence="7">
    <location>
        <begin position="132"/>
        <end position="152"/>
    </location>
</feature>
<dbReference type="PANTHER" id="PTHR10981">
    <property type="entry name" value="BATTENIN"/>
    <property type="match status" value="1"/>
</dbReference>
<keyword evidence="7" id="KW-0458">Lysosome</keyword>
<dbReference type="Proteomes" id="UP001159427">
    <property type="component" value="Unassembled WGS sequence"/>
</dbReference>
<keyword evidence="3" id="KW-0813">Transport</keyword>
<evidence type="ECO:0000256" key="6">
    <source>
        <dbReference type="ARBA" id="ARBA00023136"/>
    </source>
</evidence>
<feature type="transmembrane region" description="Helical" evidence="7">
    <location>
        <begin position="310"/>
        <end position="330"/>
    </location>
</feature>
<proteinExistence type="inferred from homology"/>
<keyword evidence="6 7" id="KW-0472">Membrane</keyword>